<reference evidence="6 7" key="1">
    <citation type="journal article" date="2016" name="Nat. Commun.">
        <title>Thousands of microbial genomes shed light on interconnected biogeochemical processes in an aquifer system.</title>
        <authorList>
            <person name="Anantharaman K."/>
            <person name="Brown C.T."/>
            <person name="Hug L.A."/>
            <person name="Sharon I."/>
            <person name="Castelle C.J."/>
            <person name="Probst A.J."/>
            <person name="Thomas B.C."/>
            <person name="Singh A."/>
            <person name="Wilkins M.J."/>
            <person name="Karaoz U."/>
            <person name="Brodie E.L."/>
            <person name="Williams K.H."/>
            <person name="Hubbard S.S."/>
            <person name="Banfield J.F."/>
        </authorList>
    </citation>
    <scope>NUCLEOTIDE SEQUENCE [LARGE SCALE GENOMIC DNA]</scope>
</reference>
<evidence type="ECO:0000313" key="7">
    <source>
        <dbReference type="Proteomes" id="UP000176877"/>
    </source>
</evidence>
<dbReference type="Proteomes" id="UP000176877">
    <property type="component" value="Unassembled WGS sequence"/>
</dbReference>
<keyword evidence="3" id="KW-0732">Signal</keyword>
<protein>
    <recommendedName>
        <fullName evidence="8">Fibronectin type-III domain-containing protein</fullName>
    </recommendedName>
</protein>
<evidence type="ECO:0000256" key="5">
    <source>
        <dbReference type="SAM" id="MobiDB-lite"/>
    </source>
</evidence>
<keyword evidence="4" id="KW-0106">Calcium</keyword>
<dbReference type="Pfam" id="PF18884">
    <property type="entry name" value="TSP3_bac"/>
    <property type="match status" value="2"/>
</dbReference>
<evidence type="ECO:0000256" key="4">
    <source>
        <dbReference type="ARBA" id="ARBA00022837"/>
    </source>
</evidence>
<feature type="compositionally biased region" description="Low complexity" evidence="5">
    <location>
        <begin position="113"/>
        <end position="134"/>
    </location>
</feature>
<accession>A0A1F5S7P7</accession>
<evidence type="ECO:0008006" key="8">
    <source>
        <dbReference type="Google" id="ProtNLM"/>
    </source>
</evidence>
<evidence type="ECO:0000256" key="3">
    <source>
        <dbReference type="ARBA" id="ARBA00022729"/>
    </source>
</evidence>
<proteinExistence type="predicted"/>
<dbReference type="EMBL" id="MFFT01000038">
    <property type="protein sequence ID" value="OGF22734.1"/>
    <property type="molecule type" value="Genomic_DNA"/>
</dbReference>
<name>A0A1F5S7P7_9BACT</name>
<evidence type="ECO:0000256" key="1">
    <source>
        <dbReference type="ARBA" id="ARBA00004613"/>
    </source>
</evidence>
<comment type="caution">
    <text evidence="6">The sequence shown here is derived from an EMBL/GenBank/DDBJ whole genome shotgun (WGS) entry which is preliminary data.</text>
</comment>
<gene>
    <name evidence="6" type="ORF">A3D45_01015</name>
</gene>
<feature type="region of interest" description="Disordered" evidence="5">
    <location>
        <begin position="87"/>
        <end position="136"/>
    </location>
</feature>
<organism evidence="6 7">
    <name type="scientific">Candidatus Falkowbacteria bacterium RIFCSPHIGHO2_02_FULL_42_9</name>
    <dbReference type="NCBI Taxonomy" id="1797986"/>
    <lineage>
        <taxon>Bacteria</taxon>
        <taxon>Candidatus Falkowiibacteriota</taxon>
    </lineage>
</organism>
<comment type="subcellular location">
    <subcellularLocation>
        <location evidence="1">Secreted</location>
    </subcellularLocation>
</comment>
<feature type="compositionally biased region" description="Gly residues" evidence="5">
    <location>
        <begin position="98"/>
        <end position="112"/>
    </location>
</feature>
<sequence length="358" mass="37459">MPSSALAAGTAQTAISLATDKAATCKYSTLANTAYGSMAGSFTITGSITHSTIVANLVNGTTYTYYIRCDSAGSAATGDYIISFSVSSPPPATPPSGGTTGGGGSSSGGNTGTGSAAGSTGSQRATPTPPATATSTFANLRPSIGTFTPTVPQIPPIASFTNFIHEQKELLTKIDQTLVKRLSGQILLQVEDHGQAWYVEPLARKRFYLADGNAAYGALRRFGLGITDKDLAKIPVGVETRFMDTDTDNDGLADKLEEGLGADINNPDTDGDGFKDGAEIAGGFNPLGAGKLVYDSKLLNRLRGRIVLQVEKRGQAWYLNPADGRRYYLKDGPAAYEIMRYLSLGITNGNIRKIGMGD</sequence>
<dbReference type="AlphaFoldDB" id="A0A1F5S7P7"/>
<keyword evidence="2" id="KW-0964">Secreted</keyword>
<evidence type="ECO:0000256" key="2">
    <source>
        <dbReference type="ARBA" id="ARBA00022525"/>
    </source>
</evidence>
<dbReference type="InterPro" id="IPR059100">
    <property type="entry name" value="TSP3_bac"/>
</dbReference>
<evidence type="ECO:0000313" key="6">
    <source>
        <dbReference type="EMBL" id="OGF22734.1"/>
    </source>
</evidence>